<reference evidence="1" key="1">
    <citation type="journal article" date="2014" name="Front. Microbiol.">
        <title>High frequency of phylogenetically diverse reductive dehalogenase-homologous genes in deep subseafloor sedimentary metagenomes.</title>
        <authorList>
            <person name="Kawai M."/>
            <person name="Futagami T."/>
            <person name="Toyoda A."/>
            <person name="Takaki Y."/>
            <person name="Nishi S."/>
            <person name="Hori S."/>
            <person name="Arai W."/>
            <person name="Tsubouchi T."/>
            <person name="Morono Y."/>
            <person name="Uchiyama I."/>
            <person name="Ito T."/>
            <person name="Fujiyama A."/>
            <person name="Inagaki F."/>
            <person name="Takami H."/>
        </authorList>
    </citation>
    <scope>NUCLEOTIDE SEQUENCE</scope>
    <source>
        <strain evidence="1">Expedition CK06-06</strain>
    </source>
</reference>
<proteinExistence type="predicted"/>
<feature type="non-terminal residue" evidence="1">
    <location>
        <position position="1"/>
    </location>
</feature>
<comment type="caution">
    <text evidence="1">The sequence shown here is derived from an EMBL/GenBank/DDBJ whole genome shotgun (WGS) entry which is preliminary data.</text>
</comment>
<accession>X1VVD8</accession>
<organism evidence="1">
    <name type="scientific">marine sediment metagenome</name>
    <dbReference type="NCBI Taxonomy" id="412755"/>
    <lineage>
        <taxon>unclassified sequences</taxon>
        <taxon>metagenomes</taxon>
        <taxon>ecological metagenomes</taxon>
    </lineage>
</organism>
<dbReference type="AlphaFoldDB" id="X1VVD8"/>
<protein>
    <recommendedName>
        <fullName evidence="2">DUF1566 domain-containing protein</fullName>
    </recommendedName>
</protein>
<evidence type="ECO:0008006" key="2">
    <source>
        <dbReference type="Google" id="ProtNLM"/>
    </source>
</evidence>
<name>X1VVD8_9ZZZZ</name>
<gene>
    <name evidence="1" type="ORF">S12H4_58849</name>
</gene>
<dbReference type="EMBL" id="BARW01038317">
    <property type="protein sequence ID" value="GAJ21921.1"/>
    <property type="molecule type" value="Genomic_DNA"/>
</dbReference>
<evidence type="ECO:0000313" key="1">
    <source>
        <dbReference type="EMBL" id="GAJ21921.1"/>
    </source>
</evidence>
<sequence>YWSSSENDDYNAWLQDFGVGGQSYYYKYDTNCVRAVRAF</sequence>